<proteinExistence type="predicted"/>
<dbReference type="EMBL" id="CP159485">
    <property type="protein sequence ID" value="XCI28769.1"/>
    <property type="molecule type" value="Genomic_DNA"/>
</dbReference>
<reference evidence="1" key="2">
    <citation type="submission" date="2024-06" db="EMBL/GenBank/DDBJ databases">
        <authorList>
            <person name="Petrova K.O."/>
            <person name="Toshchakov S.V."/>
            <person name="Boltjanskaja Y.V."/>
            <person name="Kevbrin V.V."/>
        </authorList>
    </citation>
    <scope>NUCLEOTIDE SEQUENCE</scope>
    <source>
        <strain evidence="1">Z-710</strain>
    </source>
</reference>
<dbReference type="Pfam" id="PF13177">
    <property type="entry name" value="DNA_pol3_delta2"/>
    <property type="match status" value="1"/>
</dbReference>
<dbReference type="RefSeq" id="WP_353893321.1">
    <property type="nucleotide sequence ID" value="NZ_CP159485.1"/>
</dbReference>
<gene>
    <name evidence="1" type="ORF">PRVXH_000042</name>
</gene>
<dbReference type="GO" id="GO:0006261">
    <property type="term" value="P:DNA-templated DNA replication"/>
    <property type="evidence" value="ECO:0007669"/>
    <property type="project" value="TreeGrafter"/>
</dbReference>
<reference evidence="1" key="1">
    <citation type="journal article" date="2018" name="Antonie Van Leeuwenhoek">
        <title>Proteinivorax hydrogeniformans sp. nov., an anaerobic, haloalkaliphilic bacterium fermenting proteinaceous compounds with high hydrogen production.</title>
        <authorList>
            <person name="Boltyanskaya Y."/>
            <person name="Detkova E."/>
            <person name="Pimenov N."/>
            <person name="Kevbrin V."/>
        </authorList>
    </citation>
    <scope>NUCLEOTIDE SEQUENCE</scope>
    <source>
        <strain evidence="1">Z-710</strain>
    </source>
</reference>
<evidence type="ECO:0000313" key="1">
    <source>
        <dbReference type="EMBL" id="XCI28769.1"/>
    </source>
</evidence>
<accession>A0AAU8HTW4</accession>
<dbReference type="InterPro" id="IPR050238">
    <property type="entry name" value="DNA_Rep/Repair_Clamp_Loader"/>
</dbReference>
<dbReference type="AlphaFoldDB" id="A0AAU8HTW4"/>
<dbReference type="Gene3D" id="3.40.50.300">
    <property type="entry name" value="P-loop containing nucleotide triphosphate hydrolases"/>
    <property type="match status" value="1"/>
</dbReference>
<protein>
    <submittedName>
        <fullName evidence="1">DNA polymerase III subunit</fullName>
    </submittedName>
</protein>
<sequence>MEVIGQNHILDYFKKVTNHNQLSHCYIIHGNKGTGKKTISRKIAQIIACSKNGCGHCRTCQNILGGSHPDVLMYRNDGKNVKLENISEFKNGGKFSPLEISKKILILEDTEMLTPQAANSILTMIEEPPEYLVIILLTNNLDKVLPTVKSRAVPFKIMPLKKSILEKYLCENKHLDKKEALSIANFSQGSLGQAIRLAETNFLSEREKVIELILKFKDNSISYADIESNVKDMDHHLILDLLTFWYRDVLYLQKGGDKTKIVNFEYYDILIEREWLDPFLAMKKIDEVRVNLDYKGNFILNLEVLFMRLQEV</sequence>
<dbReference type="PANTHER" id="PTHR11669:SF8">
    <property type="entry name" value="DNA POLYMERASE III SUBUNIT DELTA"/>
    <property type="match status" value="1"/>
</dbReference>
<dbReference type="PANTHER" id="PTHR11669">
    <property type="entry name" value="REPLICATION FACTOR C / DNA POLYMERASE III GAMMA-TAU SUBUNIT"/>
    <property type="match status" value="1"/>
</dbReference>
<organism evidence="1">
    <name type="scientific">Proteinivorax hydrogeniformans</name>
    <dbReference type="NCBI Taxonomy" id="1826727"/>
    <lineage>
        <taxon>Bacteria</taxon>
        <taxon>Bacillati</taxon>
        <taxon>Bacillota</taxon>
        <taxon>Clostridia</taxon>
        <taxon>Eubacteriales</taxon>
        <taxon>Proteinivoracaceae</taxon>
        <taxon>Proteinivorax</taxon>
    </lineage>
</organism>
<name>A0AAU8HTW4_9FIRM</name>
<dbReference type="InterPro" id="IPR027417">
    <property type="entry name" value="P-loop_NTPase"/>
</dbReference>
<dbReference type="SUPFAM" id="SSF52540">
    <property type="entry name" value="P-loop containing nucleoside triphosphate hydrolases"/>
    <property type="match status" value="1"/>
</dbReference>